<reference evidence="1" key="1">
    <citation type="submission" date="2022-11" db="EMBL/GenBank/DDBJ databases">
        <title>beta-Carotene-producing bacterium, Jeongeuplla avenae sp. nov., alleviates the salt stress of Arabidopsis seedlings.</title>
        <authorList>
            <person name="Jiang L."/>
            <person name="Lee J."/>
        </authorList>
    </citation>
    <scope>NUCLEOTIDE SEQUENCE</scope>
    <source>
        <strain evidence="1">DY_R2A_6</strain>
    </source>
</reference>
<dbReference type="EMBL" id="CP113520">
    <property type="protein sequence ID" value="WAJ31237.1"/>
    <property type="molecule type" value="Genomic_DNA"/>
</dbReference>
<dbReference type="Proteomes" id="UP001163223">
    <property type="component" value="Chromosome"/>
</dbReference>
<evidence type="ECO:0000313" key="2">
    <source>
        <dbReference type="Proteomes" id="UP001163223"/>
    </source>
</evidence>
<evidence type="ECO:0000313" key="1">
    <source>
        <dbReference type="EMBL" id="WAJ31237.1"/>
    </source>
</evidence>
<name>A0ACD4NWJ3_9HYPH</name>
<gene>
    <name evidence="1" type="ORF">OXU80_13975</name>
</gene>
<keyword evidence="2" id="KW-1185">Reference proteome</keyword>
<proteinExistence type="predicted"/>
<organism evidence="1 2">
    <name type="scientific">Antarcticirhabdus aurantiaca</name>
    <dbReference type="NCBI Taxonomy" id="2606717"/>
    <lineage>
        <taxon>Bacteria</taxon>
        <taxon>Pseudomonadati</taxon>
        <taxon>Pseudomonadota</taxon>
        <taxon>Alphaproteobacteria</taxon>
        <taxon>Hyphomicrobiales</taxon>
        <taxon>Aurantimonadaceae</taxon>
        <taxon>Antarcticirhabdus</taxon>
    </lineage>
</organism>
<accession>A0ACD4NWJ3</accession>
<protein>
    <submittedName>
        <fullName evidence="1">Uncharacterized protein</fullName>
    </submittedName>
</protein>
<sequence length="96" mass="9358">MFLAGLSGLLLAGCTATRPVGLSDLGTHAPQADPAVAVTTVAYGSVIGSYTHRTPTDPAGWRGTGVEMAPVAGAAPPSEDAAPAGAVPADEGESTK</sequence>